<dbReference type="Proteomes" id="UP000033647">
    <property type="component" value="Unassembled WGS sequence"/>
</dbReference>
<dbReference type="AlphaFoldDB" id="A0A0F4GSP2"/>
<dbReference type="GO" id="GO:0005524">
    <property type="term" value="F:ATP binding"/>
    <property type="evidence" value="ECO:0007669"/>
    <property type="project" value="UniProtKB-UniRule"/>
</dbReference>
<gene>
    <name evidence="2" type="ORF">TI39_contig337g00004</name>
</gene>
<organism evidence="2 3">
    <name type="scientific">Zymoseptoria brevis</name>
    <dbReference type="NCBI Taxonomy" id="1047168"/>
    <lineage>
        <taxon>Eukaryota</taxon>
        <taxon>Fungi</taxon>
        <taxon>Dikarya</taxon>
        <taxon>Ascomycota</taxon>
        <taxon>Pezizomycotina</taxon>
        <taxon>Dothideomycetes</taxon>
        <taxon>Dothideomycetidae</taxon>
        <taxon>Mycosphaerellales</taxon>
        <taxon>Mycosphaerellaceae</taxon>
        <taxon>Zymoseptoria</taxon>
    </lineage>
</organism>
<evidence type="ECO:0000313" key="3">
    <source>
        <dbReference type="Proteomes" id="UP000033647"/>
    </source>
</evidence>
<keyword evidence="1" id="KW-0547">Nucleotide-binding</keyword>
<proteinExistence type="predicted"/>
<dbReference type="InterPro" id="IPR017441">
    <property type="entry name" value="Protein_kinase_ATP_BS"/>
</dbReference>
<keyword evidence="1" id="KW-0067">ATP-binding</keyword>
<reference evidence="2 3" key="1">
    <citation type="submission" date="2015-03" db="EMBL/GenBank/DDBJ databases">
        <title>RNA-seq based gene annotation and comparative genomics of four Zymoseptoria species reveal species-specific pathogenicity related genes and transposable element activity.</title>
        <authorList>
            <person name="Grandaubert J."/>
            <person name="Bhattacharyya A."/>
            <person name="Stukenbrock E.H."/>
        </authorList>
    </citation>
    <scope>NUCLEOTIDE SEQUENCE [LARGE SCALE GENOMIC DNA]</scope>
    <source>
        <strain evidence="2 3">Zb18110</strain>
    </source>
</reference>
<dbReference type="EMBL" id="LAFY01000329">
    <property type="protein sequence ID" value="KJY00269.1"/>
    <property type="molecule type" value="Genomic_DNA"/>
</dbReference>
<sequence length="305" mass="34321">MDALFDHDLAAGNASARSAEIAAQTALDDATERKNRRSRRPVEAEEMIIISYLAAMSQKRIPWNPADARMWTPAAAAPGRLTNNNIISANAFRKLRTKMTAWAEGVLAVPPPFLRLPVELRNSICELALQPIKPQTESNAIDLLGPHPDGLRLVNRSVHAETKQLYNTYWSTYFKIQRAADRFLYSRGSTITTLTTTSSVAFDKLKHLTMTFAFGRRLDWIGDDAFPVGTVRRVDDHDCWHVSAQGYNLTVVIGRGLNGHVKTMIAEGYSKTGTARKVVEMRKKHKLKRGRVPMRQQILKLWNDL</sequence>
<feature type="binding site" evidence="1">
    <location>
        <position position="277"/>
    </location>
    <ligand>
        <name>ATP</name>
        <dbReference type="ChEBI" id="CHEBI:30616"/>
    </ligand>
</feature>
<evidence type="ECO:0000256" key="1">
    <source>
        <dbReference type="PROSITE-ProRule" id="PRU10141"/>
    </source>
</evidence>
<dbReference type="PROSITE" id="PS00107">
    <property type="entry name" value="PROTEIN_KINASE_ATP"/>
    <property type="match status" value="1"/>
</dbReference>
<protein>
    <submittedName>
        <fullName evidence="2">Uncharacterized protein</fullName>
    </submittedName>
</protein>
<evidence type="ECO:0000313" key="2">
    <source>
        <dbReference type="EMBL" id="KJY00269.1"/>
    </source>
</evidence>
<name>A0A0F4GSP2_9PEZI</name>
<comment type="caution">
    <text evidence="2">The sequence shown here is derived from an EMBL/GenBank/DDBJ whole genome shotgun (WGS) entry which is preliminary data.</text>
</comment>
<keyword evidence="3" id="KW-1185">Reference proteome</keyword>
<accession>A0A0F4GSP2</accession>